<dbReference type="Proteomes" id="UP000799777">
    <property type="component" value="Unassembled WGS sequence"/>
</dbReference>
<organism evidence="2 3">
    <name type="scientific">Setomelanomma holmii</name>
    <dbReference type="NCBI Taxonomy" id="210430"/>
    <lineage>
        <taxon>Eukaryota</taxon>
        <taxon>Fungi</taxon>
        <taxon>Dikarya</taxon>
        <taxon>Ascomycota</taxon>
        <taxon>Pezizomycotina</taxon>
        <taxon>Dothideomycetes</taxon>
        <taxon>Pleosporomycetidae</taxon>
        <taxon>Pleosporales</taxon>
        <taxon>Pleosporineae</taxon>
        <taxon>Phaeosphaeriaceae</taxon>
        <taxon>Setomelanomma</taxon>
    </lineage>
</organism>
<dbReference type="OrthoDB" id="3792443at2759"/>
<evidence type="ECO:0000313" key="3">
    <source>
        <dbReference type="Proteomes" id="UP000799777"/>
    </source>
</evidence>
<dbReference type="EMBL" id="ML978321">
    <property type="protein sequence ID" value="KAF2023843.1"/>
    <property type="molecule type" value="Genomic_DNA"/>
</dbReference>
<name>A0A9P4GW77_9PLEO</name>
<sequence length="299" mass="33813">MFSTTMLNDDVLETLGQLSLTTSKVQIMRAQDDPHQREPFVSSEQRKPEVQDHDHFPPFLSPSTTSRGGLPLPGPTPFLHTYSDVLVYDIDRPSIMCLPVEIRGLVREAHMLLEGSLCPGAHEIRNVRGSVPDLDKFGCPPFLPTACRVSKSTKDETFGVFMRNSKFMVASIADNTLRTFVAQIEKGHDDIRELYFDFFDCFGRHHETVEKNADLELAVDCTGLHTLRLTFARKWLGMLVKPDPYSDLTLFPHTVDSLVGIYRLRRLLACGDNLRKIYFDGLSWDSGPVQVLTDLANWV</sequence>
<gene>
    <name evidence="2" type="ORF">EK21DRAFT_94575</name>
</gene>
<reference evidence="2" key="1">
    <citation type="journal article" date="2020" name="Stud. Mycol.">
        <title>101 Dothideomycetes genomes: a test case for predicting lifestyles and emergence of pathogens.</title>
        <authorList>
            <person name="Haridas S."/>
            <person name="Albert R."/>
            <person name="Binder M."/>
            <person name="Bloem J."/>
            <person name="Labutti K."/>
            <person name="Salamov A."/>
            <person name="Andreopoulos B."/>
            <person name="Baker S."/>
            <person name="Barry K."/>
            <person name="Bills G."/>
            <person name="Bluhm B."/>
            <person name="Cannon C."/>
            <person name="Castanera R."/>
            <person name="Culley D."/>
            <person name="Daum C."/>
            <person name="Ezra D."/>
            <person name="Gonzalez J."/>
            <person name="Henrissat B."/>
            <person name="Kuo A."/>
            <person name="Liang C."/>
            <person name="Lipzen A."/>
            <person name="Lutzoni F."/>
            <person name="Magnuson J."/>
            <person name="Mondo S."/>
            <person name="Nolan M."/>
            <person name="Ohm R."/>
            <person name="Pangilinan J."/>
            <person name="Park H.-J."/>
            <person name="Ramirez L."/>
            <person name="Alfaro M."/>
            <person name="Sun H."/>
            <person name="Tritt A."/>
            <person name="Yoshinaga Y."/>
            <person name="Zwiers L.-H."/>
            <person name="Turgeon B."/>
            <person name="Goodwin S."/>
            <person name="Spatafora J."/>
            <person name="Crous P."/>
            <person name="Grigoriev I."/>
        </authorList>
    </citation>
    <scope>NUCLEOTIDE SEQUENCE</scope>
    <source>
        <strain evidence="2">CBS 110217</strain>
    </source>
</reference>
<proteinExistence type="predicted"/>
<keyword evidence="3" id="KW-1185">Reference proteome</keyword>
<evidence type="ECO:0000313" key="2">
    <source>
        <dbReference type="EMBL" id="KAF2023843.1"/>
    </source>
</evidence>
<protein>
    <submittedName>
        <fullName evidence="2">Uncharacterized protein</fullName>
    </submittedName>
</protein>
<accession>A0A9P4GW77</accession>
<evidence type="ECO:0000256" key="1">
    <source>
        <dbReference type="SAM" id="MobiDB-lite"/>
    </source>
</evidence>
<comment type="caution">
    <text evidence="2">The sequence shown here is derived from an EMBL/GenBank/DDBJ whole genome shotgun (WGS) entry which is preliminary data.</text>
</comment>
<feature type="region of interest" description="Disordered" evidence="1">
    <location>
        <begin position="31"/>
        <end position="56"/>
    </location>
</feature>
<dbReference type="AlphaFoldDB" id="A0A9P4GW77"/>